<keyword evidence="4" id="KW-0378">Hydrolase</keyword>
<sequence>VIDVLRATSSIVEALVNGAEGIYPASSTEEAIKLASSLGREDTVLCGESKGLMIEGFDLGNSPREFTVEQVAGKRLVMTTTNGTRTFLMTGDATRVMACCFMNLEAVAQEVSEVEYLVVVCSGRAGLFSLEDAVCAGALLLRVREKQDEEIEFNDAAMAAMELANAFQVNSDFLASTAAGQRLVEIGFREDLDLCAQIDQHTVVPEMDDRVIRVRLPAVEP</sequence>
<evidence type="ECO:0000313" key="7">
    <source>
        <dbReference type="EMBL" id="SVB70553.1"/>
    </source>
</evidence>
<dbReference type="Pfam" id="PF04029">
    <property type="entry name" value="2-ph_phosp"/>
    <property type="match status" value="1"/>
</dbReference>
<reference evidence="7" key="1">
    <citation type="submission" date="2018-05" db="EMBL/GenBank/DDBJ databases">
        <authorList>
            <person name="Lanie J.A."/>
            <person name="Ng W.-L."/>
            <person name="Kazmierczak K.M."/>
            <person name="Andrzejewski T.M."/>
            <person name="Davidsen T.M."/>
            <person name="Wayne K.J."/>
            <person name="Tettelin H."/>
            <person name="Glass J.I."/>
            <person name="Rusch D."/>
            <person name="Podicherti R."/>
            <person name="Tsui H.-C.T."/>
            <person name="Winkler M.E."/>
        </authorList>
    </citation>
    <scope>NUCLEOTIDE SEQUENCE</scope>
</reference>
<evidence type="ECO:0000256" key="3">
    <source>
        <dbReference type="ARBA" id="ARBA00012953"/>
    </source>
</evidence>
<comment type="cofactor">
    <cofactor evidence="1">
        <name>Mg(2+)</name>
        <dbReference type="ChEBI" id="CHEBI:18420"/>
    </cofactor>
</comment>
<dbReference type="EC" id="3.1.3.71" evidence="3"/>
<proteinExistence type="inferred from homology"/>
<dbReference type="AlphaFoldDB" id="A0A382G7K9"/>
<dbReference type="SUPFAM" id="SSF142823">
    <property type="entry name" value="ComB-like"/>
    <property type="match status" value="1"/>
</dbReference>
<gene>
    <name evidence="7" type="ORF">METZ01_LOCUS223407</name>
</gene>
<feature type="non-terminal residue" evidence="7">
    <location>
        <position position="1"/>
    </location>
</feature>
<evidence type="ECO:0000256" key="1">
    <source>
        <dbReference type="ARBA" id="ARBA00001946"/>
    </source>
</evidence>
<keyword evidence="5" id="KW-0460">Magnesium</keyword>
<dbReference type="PANTHER" id="PTHR37311">
    <property type="entry name" value="2-PHOSPHOSULFOLACTATE PHOSPHATASE-RELATED"/>
    <property type="match status" value="1"/>
</dbReference>
<comment type="similarity">
    <text evidence="2">Belongs to the ComB family.</text>
</comment>
<dbReference type="GO" id="GO:0050545">
    <property type="term" value="F:sulfopyruvate decarboxylase activity"/>
    <property type="evidence" value="ECO:0007669"/>
    <property type="project" value="TreeGrafter"/>
</dbReference>
<evidence type="ECO:0000256" key="4">
    <source>
        <dbReference type="ARBA" id="ARBA00022801"/>
    </source>
</evidence>
<evidence type="ECO:0000256" key="6">
    <source>
        <dbReference type="ARBA" id="ARBA00033711"/>
    </source>
</evidence>
<dbReference type="InterPro" id="IPR005238">
    <property type="entry name" value="ComB-like"/>
</dbReference>
<organism evidence="7">
    <name type="scientific">marine metagenome</name>
    <dbReference type="NCBI Taxonomy" id="408172"/>
    <lineage>
        <taxon>unclassified sequences</taxon>
        <taxon>metagenomes</taxon>
        <taxon>ecological metagenomes</taxon>
    </lineage>
</organism>
<name>A0A382G7K9_9ZZZZ</name>
<dbReference type="PANTHER" id="PTHR37311:SF1">
    <property type="entry name" value="2-PHOSPHOSULFOLACTATE PHOSPHATASE-RELATED"/>
    <property type="match status" value="1"/>
</dbReference>
<dbReference type="InterPro" id="IPR036702">
    <property type="entry name" value="ComB-like_sf"/>
</dbReference>
<comment type="catalytic activity">
    <reaction evidence="6">
        <text>(2R)-O-phospho-3-sulfolactate + H2O = (2R)-3-sulfolactate + phosphate</text>
        <dbReference type="Rhea" id="RHEA:23416"/>
        <dbReference type="ChEBI" id="CHEBI:15377"/>
        <dbReference type="ChEBI" id="CHEBI:15597"/>
        <dbReference type="ChEBI" id="CHEBI:43474"/>
        <dbReference type="ChEBI" id="CHEBI:58738"/>
        <dbReference type="EC" id="3.1.3.71"/>
    </reaction>
</comment>
<dbReference type="GO" id="GO:0050532">
    <property type="term" value="F:2-phosphosulfolactate phosphatase activity"/>
    <property type="evidence" value="ECO:0007669"/>
    <property type="project" value="UniProtKB-EC"/>
</dbReference>
<dbReference type="FunFam" id="3.90.1560.10:FF:000001">
    <property type="entry name" value="Probable 2-phosphosulfolactate phosphatase"/>
    <property type="match status" value="1"/>
</dbReference>
<evidence type="ECO:0000256" key="5">
    <source>
        <dbReference type="ARBA" id="ARBA00022842"/>
    </source>
</evidence>
<dbReference type="EMBL" id="UINC01053705">
    <property type="protein sequence ID" value="SVB70553.1"/>
    <property type="molecule type" value="Genomic_DNA"/>
</dbReference>
<dbReference type="GO" id="GO:0000287">
    <property type="term" value="F:magnesium ion binding"/>
    <property type="evidence" value="ECO:0007669"/>
    <property type="project" value="InterPro"/>
</dbReference>
<protein>
    <recommendedName>
        <fullName evidence="3">2-phosphosulfolactate phosphatase</fullName>
        <ecNumber evidence="3">3.1.3.71</ecNumber>
    </recommendedName>
</protein>
<accession>A0A382G7K9</accession>
<dbReference type="Gene3D" id="3.90.1560.10">
    <property type="entry name" value="ComB-like"/>
    <property type="match status" value="1"/>
</dbReference>
<evidence type="ECO:0000256" key="2">
    <source>
        <dbReference type="ARBA" id="ARBA00009997"/>
    </source>
</evidence>